<dbReference type="InterPro" id="IPR000700">
    <property type="entry name" value="PAS-assoc_C"/>
</dbReference>
<feature type="coiled-coil region" evidence="6">
    <location>
        <begin position="315"/>
        <end position="342"/>
    </location>
</feature>
<dbReference type="InterPro" id="IPR029787">
    <property type="entry name" value="Nucleotide_cyclase"/>
</dbReference>
<dbReference type="Pfam" id="PF13426">
    <property type="entry name" value="PAS_9"/>
    <property type="match status" value="1"/>
</dbReference>
<evidence type="ECO:0000256" key="4">
    <source>
        <dbReference type="ARBA" id="ARBA00022989"/>
    </source>
</evidence>
<dbReference type="InterPro" id="IPR001610">
    <property type="entry name" value="PAC"/>
</dbReference>
<evidence type="ECO:0000256" key="1">
    <source>
        <dbReference type="ARBA" id="ARBA00004651"/>
    </source>
</evidence>
<dbReference type="SMART" id="SM00091">
    <property type="entry name" value="PAS"/>
    <property type="match status" value="1"/>
</dbReference>
<dbReference type="SMART" id="SM00304">
    <property type="entry name" value="HAMP"/>
    <property type="match status" value="1"/>
</dbReference>
<dbReference type="GO" id="GO:0007165">
    <property type="term" value="P:signal transduction"/>
    <property type="evidence" value="ECO:0007669"/>
    <property type="project" value="InterPro"/>
</dbReference>
<comment type="subcellular location">
    <subcellularLocation>
        <location evidence="1">Cell membrane</location>
        <topology evidence="1">Multi-pass membrane protein</topology>
    </subcellularLocation>
</comment>
<dbReference type="PROSITE" id="PS50113">
    <property type="entry name" value="PAC"/>
    <property type="match status" value="1"/>
</dbReference>
<dbReference type="PROSITE" id="PS50885">
    <property type="entry name" value="HAMP"/>
    <property type="match status" value="1"/>
</dbReference>
<keyword evidence="3 7" id="KW-0812">Transmembrane</keyword>
<evidence type="ECO:0000256" key="2">
    <source>
        <dbReference type="ARBA" id="ARBA00022475"/>
    </source>
</evidence>
<dbReference type="InterPro" id="IPR000160">
    <property type="entry name" value="GGDEF_dom"/>
</dbReference>
<organism evidence="13 14">
    <name type="scientific">Sulfuriferula multivorans</name>
    <dbReference type="NCBI Taxonomy" id="1559896"/>
    <lineage>
        <taxon>Bacteria</taxon>
        <taxon>Pseudomonadati</taxon>
        <taxon>Pseudomonadota</taxon>
        <taxon>Betaproteobacteria</taxon>
        <taxon>Nitrosomonadales</taxon>
        <taxon>Sulfuricellaceae</taxon>
        <taxon>Sulfuriferula</taxon>
    </lineage>
</organism>
<dbReference type="InterPro" id="IPR000014">
    <property type="entry name" value="PAS"/>
</dbReference>
<dbReference type="PANTHER" id="PTHR44757">
    <property type="entry name" value="DIGUANYLATE CYCLASE DGCP"/>
    <property type="match status" value="1"/>
</dbReference>
<proteinExistence type="predicted"/>
<dbReference type="InterPro" id="IPR035919">
    <property type="entry name" value="EAL_sf"/>
</dbReference>
<dbReference type="Pfam" id="PF02743">
    <property type="entry name" value="dCache_1"/>
    <property type="match status" value="1"/>
</dbReference>
<dbReference type="Proteomes" id="UP000286806">
    <property type="component" value="Unassembled WGS sequence"/>
</dbReference>
<dbReference type="InterPro" id="IPR001633">
    <property type="entry name" value="EAL_dom"/>
</dbReference>
<dbReference type="Gene3D" id="6.10.340.10">
    <property type="match status" value="1"/>
</dbReference>
<dbReference type="InterPro" id="IPR052155">
    <property type="entry name" value="Biofilm_reg_signaling"/>
</dbReference>
<evidence type="ECO:0000313" key="14">
    <source>
        <dbReference type="Proteomes" id="UP000286806"/>
    </source>
</evidence>
<dbReference type="CDD" id="cd06225">
    <property type="entry name" value="HAMP"/>
    <property type="match status" value="1"/>
</dbReference>
<evidence type="ECO:0000259" key="8">
    <source>
        <dbReference type="PROSITE" id="PS50112"/>
    </source>
</evidence>
<dbReference type="FunFam" id="3.20.20.450:FF:000001">
    <property type="entry name" value="Cyclic di-GMP phosphodiesterase yahA"/>
    <property type="match status" value="1"/>
</dbReference>
<evidence type="ECO:0000256" key="3">
    <source>
        <dbReference type="ARBA" id="ARBA00022692"/>
    </source>
</evidence>
<dbReference type="SUPFAM" id="SSF55785">
    <property type="entry name" value="PYP-like sensor domain (PAS domain)"/>
    <property type="match status" value="1"/>
</dbReference>
<dbReference type="GO" id="GO:0005886">
    <property type="term" value="C:plasma membrane"/>
    <property type="evidence" value="ECO:0007669"/>
    <property type="project" value="UniProtKB-SubCell"/>
</dbReference>
<evidence type="ECO:0000259" key="11">
    <source>
        <dbReference type="PROSITE" id="PS50885"/>
    </source>
</evidence>
<feature type="domain" description="GGDEF" evidence="12">
    <location>
        <begin position="487"/>
        <end position="625"/>
    </location>
</feature>
<dbReference type="SUPFAM" id="SSF55073">
    <property type="entry name" value="Nucleotide cyclase"/>
    <property type="match status" value="1"/>
</dbReference>
<feature type="transmembrane region" description="Helical" evidence="7">
    <location>
        <begin position="255"/>
        <end position="277"/>
    </location>
</feature>
<dbReference type="SMART" id="SM00267">
    <property type="entry name" value="GGDEF"/>
    <property type="match status" value="1"/>
</dbReference>
<feature type="domain" description="HAMP" evidence="11">
    <location>
        <begin position="278"/>
        <end position="330"/>
    </location>
</feature>
<keyword evidence="2" id="KW-1003">Cell membrane</keyword>
<name>A0A401JEU1_9PROT</name>
<evidence type="ECO:0000256" key="5">
    <source>
        <dbReference type="ARBA" id="ARBA00023136"/>
    </source>
</evidence>
<reference evidence="13 14" key="1">
    <citation type="journal article" date="2019" name="Front. Microbiol.">
        <title>Genomes of Neutrophilic Sulfur-Oxidizing Chemolithoautotrophs Representing 9 Proteobacterial Species From 8 Genera.</title>
        <authorList>
            <person name="Watanabe T."/>
            <person name="Kojima H."/>
            <person name="Umezawa K."/>
            <person name="Hori C."/>
            <person name="Takasuka T.E."/>
            <person name="Kato Y."/>
            <person name="Fukui M."/>
        </authorList>
    </citation>
    <scope>NUCLEOTIDE SEQUENCE [LARGE SCALE GENOMIC DNA]</scope>
    <source>
        <strain evidence="13 14">TTN</strain>
    </source>
</reference>
<accession>A0A401JEU1</accession>
<dbReference type="Pfam" id="PF00672">
    <property type="entry name" value="HAMP"/>
    <property type="match status" value="1"/>
</dbReference>
<dbReference type="SMART" id="SM00052">
    <property type="entry name" value="EAL"/>
    <property type="match status" value="1"/>
</dbReference>
<dbReference type="Pfam" id="PF00990">
    <property type="entry name" value="GGDEF"/>
    <property type="match status" value="1"/>
</dbReference>
<comment type="caution">
    <text evidence="13">The sequence shown here is derived from an EMBL/GenBank/DDBJ whole genome shotgun (WGS) entry which is preliminary data.</text>
</comment>
<feature type="domain" description="PAS" evidence="8">
    <location>
        <begin position="345"/>
        <end position="376"/>
    </location>
</feature>
<dbReference type="InterPro" id="IPR043128">
    <property type="entry name" value="Rev_trsase/Diguanyl_cyclase"/>
</dbReference>
<dbReference type="InterPro" id="IPR033479">
    <property type="entry name" value="dCache_1"/>
</dbReference>
<dbReference type="Gene3D" id="3.20.20.450">
    <property type="entry name" value="EAL domain"/>
    <property type="match status" value="1"/>
</dbReference>
<feature type="domain" description="PAC" evidence="9">
    <location>
        <begin position="403"/>
        <end position="455"/>
    </location>
</feature>
<evidence type="ECO:0000256" key="7">
    <source>
        <dbReference type="SAM" id="Phobius"/>
    </source>
</evidence>
<evidence type="ECO:0000313" key="13">
    <source>
        <dbReference type="EMBL" id="GBL46138.1"/>
    </source>
</evidence>
<dbReference type="PROSITE" id="PS50887">
    <property type="entry name" value="GGDEF"/>
    <property type="match status" value="1"/>
</dbReference>
<dbReference type="PROSITE" id="PS50112">
    <property type="entry name" value="PAS"/>
    <property type="match status" value="1"/>
</dbReference>
<evidence type="ECO:0000259" key="9">
    <source>
        <dbReference type="PROSITE" id="PS50113"/>
    </source>
</evidence>
<dbReference type="CDD" id="cd01948">
    <property type="entry name" value="EAL"/>
    <property type="match status" value="1"/>
</dbReference>
<dbReference type="NCBIfam" id="TIGR00254">
    <property type="entry name" value="GGDEF"/>
    <property type="match status" value="1"/>
</dbReference>
<dbReference type="InterPro" id="IPR003660">
    <property type="entry name" value="HAMP_dom"/>
</dbReference>
<dbReference type="EMBL" id="BGOW01000016">
    <property type="protein sequence ID" value="GBL46138.1"/>
    <property type="molecule type" value="Genomic_DNA"/>
</dbReference>
<evidence type="ECO:0000256" key="6">
    <source>
        <dbReference type="SAM" id="Coils"/>
    </source>
</evidence>
<keyword evidence="14" id="KW-1185">Reference proteome</keyword>
<dbReference type="PANTHER" id="PTHR44757:SF2">
    <property type="entry name" value="BIOFILM ARCHITECTURE MAINTENANCE PROTEIN MBAA"/>
    <property type="match status" value="1"/>
</dbReference>
<sequence length="908" mass="100523">MATVGYVIYSDMQQTIAYTKTSLRTLVSTMASNTGGRIADNRQLLERLASRLFIKQIDPKNCDRVLEDMLILNPHYANIGYTDMHGQGICSALLQPNGKRLNVGKTPWFQKFLKERRFSVGQPFFGPISHRWVTVLTAPIWNERREMVGAVNLPLDLQVLDPRIPAHMLPPGSHYGFFSQDGMLVWRDSDQAAMGTRPKADAARQIVKTANGEFESRAADGVTRYFSVVSMPEAGWIAYVGVPVSTIYAEARQRAITASAIVLAVIVLLFALAISIARRIAKPVAELERTAQAVQGGDFGVRAATEGPSEIAAVAQEFNAMVDSQQRNIAQLRIAAAAFESQESMMVTDAKGVILRINKAFTETTGYTPAEIVGQTPRLLNSGRHDADFFRSMWEAIHRTGGWQGELWDRRKNGEVYPKWLTISAVKDDDHTVTHYISTHFDISERKQAEEKINELAFFDQLTGLPNRTLLLDRLNLAMSTSTRSGSFGALLLIDLDNFKTLNDTLGHDMGDLLLKQVAQRLTACVRAGETVARLGGDEFVVMLADLSMSEIDAATRAKTVCEKIRSALNQAYQLNSLIYHITPSIGATLFRGHFVSIDDLVKQADLAMYKSKETGRNAIHFFDPAMQASIVARVNMETDLRRAIEENQFRLHYQAQVVGAGRVTGAEALVRWQHPQRGLVSPAEFIPLAEETRLILPLGLWVLETACTQLAVWAGQPRMADLTLAVNVSAHQFRQADFVDQVLSTLKNTGANPHRLKLELTESLLVENVQDIIEKMFALKAKGVGFSLDDFGTGYSSLSYLKRMPLDHLKIDQSFVRDVLSDPNDAAIARTIVALAQNLGLGVIAEGVETEAQRDFLASSGCHAYQGYFFSRPLPIDDFEEFAQRLLPSVISQFSSAQAHFQGLTAA</sequence>
<dbReference type="NCBIfam" id="TIGR00229">
    <property type="entry name" value="sensory_box"/>
    <property type="match status" value="1"/>
</dbReference>
<protein>
    <submittedName>
        <fullName evidence="13">Diguanylate cyclase/phosphodiesterase</fullName>
    </submittedName>
</protein>
<dbReference type="PROSITE" id="PS50883">
    <property type="entry name" value="EAL"/>
    <property type="match status" value="1"/>
</dbReference>
<dbReference type="CDD" id="cd01949">
    <property type="entry name" value="GGDEF"/>
    <property type="match status" value="1"/>
</dbReference>
<evidence type="ECO:0000259" key="12">
    <source>
        <dbReference type="PROSITE" id="PS50887"/>
    </source>
</evidence>
<keyword evidence="4 7" id="KW-1133">Transmembrane helix</keyword>
<evidence type="ECO:0000259" key="10">
    <source>
        <dbReference type="PROSITE" id="PS50883"/>
    </source>
</evidence>
<gene>
    <name evidence="13" type="ORF">SFMTTN_1950</name>
</gene>
<dbReference type="Gene3D" id="3.30.70.270">
    <property type="match status" value="1"/>
</dbReference>
<dbReference type="CDD" id="cd00130">
    <property type="entry name" value="PAS"/>
    <property type="match status" value="1"/>
</dbReference>
<dbReference type="CDD" id="cd12914">
    <property type="entry name" value="PDC1_DGC_like"/>
    <property type="match status" value="1"/>
</dbReference>
<dbReference type="Pfam" id="PF00563">
    <property type="entry name" value="EAL"/>
    <property type="match status" value="1"/>
</dbReference>
<dbReference type="Gene3D" id="3.30.450.20">
    <property type="entry name" value="PAS domain"/>
    <property type="match status" value="2"/>
</dbReference>
<dbReference type="InterPro" id="IPR035965">
    <property type="entry name" value="PAS-like_dom_sf"/>
</dbReference>
<dbReference type="SMART" id="SM00086">
    <property type="entry name" value="PAC"/>
    <property type="match status" value="1"/>
</dbReference>
<dbReference type="SUPFAM" id="SSF141868">
    <property type="entry name" value="EAL domain-like"/>
    <property type="match status" value="1"/>
</dbReference>
<feature type="domain" description="EAL" evidence="10">
    <location>
        <begin position="634"/>
        <end position="888"/>
    </location>
</feature>
<keyword evidence="5 7" id="KW-0472">Membrane</keyword>
<dbReference type="SUPFAM" id="SSF158472">
    <property type="entry name" value="HAMP domain-like"/>
    <property type="match status" value="1"/>
</dbReference>
<dbReference type="AlphaFoldDB" id="A0A401JEU1"/>
<keyword evidence="6" id="KW-0175">Coiled coil</keyword>